<evidence type="ECO:0000256" key="8">
    <source>
        <dbReference type="ARBA" id="ARBA00031306"/>
    </source>
</evidence>
<feature type="binding site" evidence="10">
    <location>
        <position position="172"/>
    </location>
    <ligand>
        <name>Mg(2+)</name>
        <dbReference type="ChEBI" id="CHEBI:18420"/>
    </ligand>
</feature>
<comment type="cofactor">
    <cofactor evidence="10">
        <name>Mg(2+)</name>
        <dbReference type="ChEBI" id="CHEBI:18420"/>
    </cofactor>
    <cofactor evidence="10">
        <name>Mn(2+)</name>
        <dbReference type="ChEBI" id="CHEBI:29035"/>
    </cofactor>
    <text evidence="10">Magnesium. Can also use manganese.</text>
</comment>
<gene>
    <name evidence="11" type="ORF">BE21_18530</name>
</gene>
<dbReference type="AlphaFoldDB" id="A0A150TX88"/>
<feature type="binding site" evidence="10">
    <location>
        <position position="286"/>
    </location>
    <ligand>
        <name>Mg(2+)</name>
        <dbReference type="ChEBI" id="CHEBI:18420"/>
    </ligand>
</feature>
<reference evidence="11 12" key="1">
    <citation type="submission" date="2014-02" db="EMBL/GenBank/DDBJ databases">
        <title>The small core and large imbalanced accessory genome model reveals a collaborative survival strategy of Sorangium cellulosum strains in nature.</title>
        <authorList>
            <person name="Han K."/>
            <person name="Peng R."/>
            <person name="Blom J."/>
            <person name="Li Y.-Z."/>
        </authorList>
    </citation>
    <scope>NUCLEOTIDE SEQUENCE [LARGE SCALE GENOMIC DNA]</scope>
    <source>
        <strain evidence="11 12">So0007-03</strain>
    </source>
</reference>
<evidence type="ECO:0000256" key="3">
    <source>
        <dbReference type="ARBA" id="ARBA00022630"/>
    </source>
</evidence>
<dbReference type="InterPro" id="IPR003374">
    <property type="entry name" value="ApbE-like_sf"/>
</dbReference>
<evidence type="ECO:0000256" key="6">
    <source>
        <dbReference type="ARBA" id="ARBA00022827"/>
    </source>
</evidence>
<dbReference type="PANTHER" id="PTHR30040">
    <property type="entry name" value="THIAMINE BIOSYNTHESIS LIPOPROTEIN APBE"/>
    <property type="match status" value="1"/>
</dbReference>
<evidence type="ECO:0000256" key="9">
    <source>
        <dbReference type="ARBA" id="ARBA00048540"/>
    </source>
</evidence>
<dbReference type="Gene3D" id="3.10.520.10">
    <property type="entry name" value="ApbE-like domains"/>
    <property type="match status" value="1"/>
</dbReference>
<dbReference type="GO" id="GO:0046872">
    <property type="term" value="F:metal ion binding"/>
    <property type="evidence" value="ECO:0007669"/>
    <property type="project" value="UniProtKB-KW"/>
</dbReference>
<keyword evidence="4" id="KW-0808">Transferase</keyword>
<protein>
    <recommendedName>
        <fullName evidence="2">FAD:protein FMN transferase</fullName>
        <ecNumber evidence="1">2.7.1.180</ecNumber>
    </recommendedName>
    <alternativeName>
        <fullName evidence="8">Flavin transferase</fullName>
    </alternativeName>
</protein>
<organism evidence="11 12">
    <name type="scientific">Sorangium cellulosum</name>
    <name type="common">Polyangium cellulosum</name>
    <dbReference type="NCBI Taxonomy" id="56"/>
    <lineage>
        <taxon>Bacteria</taxon>
        <taxon>Pseudomonadati</taxon>
        <taxon>Myxococcota</taxon>
        <taxon>Polyangia</taxon>
        <taxon>Polyangiales</taxon>
        <taxon>Polyangiaceae</taxon>
        <taxon>Sorangium</taxon>
    </lineage>
</organism>
<evidence type="ECO:0000256" key="4">
    <source>
        <dbReference type="ARBA" id="ARBA00022679"/>
    </source>
</evidence>
<dbReference type="PANTHER" id="PTHR30040:SF2">
    <property type="entry name" value="FAD:PROTEIN FMN TRANSFERASE"/>
    <property type="match status" value="1"/>
</dbReference>
<name>A0A150TX88_SORCE</name>
<keyword evidence="5 10" id="KW-0479">Metal-binding</keyword>
<dbReference type="EC" id="2.7.1.180" evidence="1"/>
<evidence type="ECO:0000313" key="12">
    <source>
        <dbReference type="Proteomes" id="UP000075502"/>
    </source>
</evidence>
<dbReference type="SUPFAM" id="SSF143631">
    <property type="entry name" value="ApbE-like"/>
    <property type="match status" value="1"/>
</dbReference>
<feature type="non-terminal residue" evidence="11">
    <location>
        <position position="1"/>
    </location>
</feature>
<comment type="caution">
    <text evidence="11">The sequence shown here is derived from an EMBL/GenBank/DDBJ whole genome shotgun (WGS) entry which is preliminary data.</text>
</comment>
<evidence type="ECO:0000256" key="2">
    <source>
        <dbReference type="ARBA" id="ARBA00016337"/>
    </source>
</evidence>
<evidence type="ECO:0000313" key="11">
    <source>
        <dbReference type="EMBL" id="KYG09319.1"/>
    </source>
</evidence>
<accession>A0A150TX88</accession>
<evidence type="ECO:0000256" key="10">
    <source>
        <dbReference type="PIRSR" id="PIRSR006268-2"/>
    </source>
</evidence>
<evidence type="ECO:0000256" key="7">
    <source>
        <dbReference type="ARBA" id="ARBA00022842"/>
    </source>
</evidence>
<dbReference type="Proteomes" id="UP000075502">
    <property type="component" value="Unassembled WGS sequence"/>
</dbReference>
<dbReference type="PIRSF" id="PIRSF006268">
    <property type="entry name" value="ApbE"/>
    <property type="match status" value="1"/>
</dbReference>
<dbReference type="InterPro" id="IPR024932">
    <property type="entry name" value="ApbE"/>
</dbReference>
<keyword evidence="6" id="KW-0274">FAD</keyword>
<dbReference type="GO" id="GO:0016740">
    <property type="term" value="F:transferase activity"/>
    <property type="evidence" value="ECO:0007669"/>
    <property type="project" value="UniProtKB-KW"/>
</dbReference>
<proteinExistence type="predicted"/>
<dbReference type="EMBL" id="JEME01000710">
    <property type="protein sequence ID" value="KYG09319.1"/>
    <property type="molecule type" value="Genomic_DNA"/>
</dbReference>
<evidence type="ECO:0000256" key="5">
    <source>
        <dbReference type="ARBA" id="ARBA00022723"/>
    </source>
</evidence>
<keyword evidence="7 10" id="KW-0460">Magnesium</keyword>
<dbReference type="Pfam" id="PF02424">
    <property type="entry name" value="ApbE"/>
    <property type="match status" value="1"/>
</dbReference>
<keyword evidence="3" id="KW-0285">Flavoprotein</keyword>
<comment type="catalytic activity">
    <reaction evidence="9">
        <text>L-threonyl-[protein] + FAD = FMN-L-threonyl-[protein] + AMP + H(+)</text>
        <dbReference type="Rhea" id="RHEA:36847"/>
        <dbReference type="Rhea" id="RHEA-COMP:11060"/>
        <dbReference type="Rhea" id="RHEA-COMP:11061"/>
        <dbReference type="ChEBI" id="CHEBI:15378"/>
        <dbReference type="ChEBI" id="CHEBI:30013"/>
        <dbReference type="ChEBI" id="CHEBI:57692"/>
        <dbReference type="ChEBI" id="CHEBI:74257"/>
        <dbReference type="ChEBI" id="CHEBI:456215"/>
        <dbReference type="EC" id="2.7.1.180"/>
    </reaction>
</comment>
<evidence type="ECO:0000256" key="1">
    <source>
        <dbReference type="ARBA" id="ARBA00011955"/>
    </source>
</evidence>
<sequence>AASSAAAAPDPSAAARAEPARVAVEARAMGTNLLLAAYASAAMDEAAIRARLEKAIAEIRRLEGLMTTWRPDSELSRVNAAAGKSAAPVSPESLDVIEKSLWISERSGGVFDVTFEAMHGLWKFDEDIDDNVPRGDDVERARALIDYKQIRIDRAQRTVMLARPGMRMSLGGIAKGYAVDAAARVLRGEGLTSFFVQAGGDLYIAGKKPDGSRWRAGVRDPRGKGPNDYFAMIEVEDRAFSTAGDYERSFIKEGRRYHHIIDPRTGFPATESRSVTIWARDALTADAVDDAVFILGAEKGLALVEAIEDCGAVIVDRNNKVWVSKRLEGKVEVLRPPTDGL</sequence>